<name>A0A096PAT7_OSTTA</name>
<dbReference type="PANTHER" id="PTHR12820:SF0">
    <property type="entry name" value="VACUOLAR PROTEIN SORTING-ASSOCIATED PROTEIN 53 HOMOLOG"/>
    <property type="match status" value="1"/>
</dbReference>
<dbReference type="EMBL" id="CAID01000014">
    <property type="protein sequence ID" value="CEG02035.1"/>
    <property type="molecule type" value="Genomic_DNA"/>
</dbReference>
<reference evidence="5" key="1">
    <citation type="journal article" date="2006" name="Proc. Natl. Acad. Sci. U.S.A.">
        <title>Genome analysis of the smallest free-living eukaryote Ostreococcus tauri unveils many unique features.</title>
        <authorList>
            <person name="Derelle E."/>
            <person name="Ferraz C."/>
            <person name="Rombauts S."/>
            <person name="Rouze P."/>
            <person name="Worden A.Z."/>
            <person name="Robbens S."/>
            <person name="Partensky F."/>
            <person name="Degroeve S."/>
            <person name="Echeynie S."/>
            <person name="Cooke R."/>
            <person name="Saeys Y."/>
            <person name="Wuyts J."/>
            <person name="Jabbari K."/>
            <person name="Bowler C."/>
            <person name="Panaud O."/>
            <person name="Piegu B."/>
            <person name="Ball S.G."/>
            <person name="Ral J.-P."/>
            <person name="Bouget F.-Y."/>
            <person name="Piganeau G."/>
            <person name="De Baets B."/>
            <person name="Picard A."/>
            <person name="Delseny M."/>
            <person name="Demaille J."/>
            <person name="Van de Peer Y."/>
            <person name="Moreau H."/>
        </authorList>
    </citation>
    <scope>NUCLEOTIDE SEQUENCE [LARGE SCALE GENOMIC DNA]</scope>
    <source>
        <strain evidence="5">OTTH 0595 / CCAP 157/2 / RCC745</strain>
    </source>
</reference>
<dbReference type="RefSeq" id="XP_003082011.2">
    <property type="nucleotide sequence ID" value="XM_003081963.2"/>
</dbReference>
<keyword evidence="5" id="KW-1185">Reference proteome</keyword>
<organism evidence="4 5">
    <name type="scientific">Ostreococcus tauri</name>
    <name type="common">Marine green alga</name>
    <dbReference type="NCBI Taxonomy" id="70448"/>
    <lineage>
        <taxon>Eukaryota</taxon>
        <taxon>Viridiplantae</taxon>
        <taxon>Chlorophyta</taxon>
        <taxon>Mamiellophyceae</taxon>
        <taxon>Mamiellales</taxon>
        <taxon>Bathycoccaceae</taxon>
        <taxon>Ostreococcus</taxon>
    </lineage>
</organism>
<comment type="caution">
    <text evidence="4">The sequence shown here is derived from an EMBL/GenBank/DDBJ whole genome shotgun (WGS) entry which is preliminary data.</text>
</comment>
<dbReference type="InterPro" id="IPR007234">
    <property type="entry name" value="Vps53_N"/>
</dbReference>
<sequence>MSVARPSSAHRRTTSVGSSEALGRADFDPASFVNGVLPDEKSLSQVDGMIERLRERARLVDAEIAGALRAQSGSEARAREDFAVITHGVDALANRLAETEREAAKTEESVREICKDITRLDRAKNHLTGAITTLRRLSMFVSGMEQLELFALRRQYGDAANLLQAAAQLSTHFEAYCDASTAVTIARARTRETAARRARRRRATRQTRRAS</sequence>
<dbReference type="OrthoDB" id="10261632at2759"/>
<evidence type="ECO:0000313" key="4">
    <source>
        <dbReference type="EMBL" id="CEG02035.1"/>
    </source>
</evidence>
<evidence type="ECO:0000256" key="2">
    <source>
        <dbReference type="SAM" id="MobiDB-lite"/>
    </source>
</evidence>
<dbReference type="KEGG" id="ota:OT_ostta14g01130"/>
<reference evidence="4 5" key="2">
    <citation type="journal article" date="2014" name="BMC Genomics">
        <title>An improved genome of the model marine alga Ostreococcus tauri unfolds by assessing Illumina de novo assemblies.</title>
        <authorList>
            <person name="Blanc-Mathieu R."/>
            <person name="Verhelst B."/>
            <person name="Derelle E."/>
            <person name="Rombauts S."/>
            <person name="Bouget F.Y."/>
            <person name="Carre I."/>
            <person name="Chateau A."/>
            <person name="Eyre-Walker A."/>
            <person name="Grimsley N."/>
            <person name="Moreau H."/>
            <person name="Piegu B."/>
            <person name="Rivals E."/>
            <person name="Schackwitz W."/>
            <person name="Van de Peer Y."/>
            <person name="Piganeau G."/>
        </authorList>
    </citation>
    <scope>NUCLEOTIDE SEQUENCE [LARGE SCALE GENOMIC DNA]</scope>
    <source>
        <strain evidence="5">OTTH 0595 / CCAP 157/2 / RCC745</strain>
    </source>
</reference>
<feature type="compositionally biased region" description="Basic residues" evidence="2">
    <location>
        <begin position="196"/>
        <end position="211"/>
    </location>
</feature>
<dbReference type="InParanoid" id="A0A096PAT7"/>
<feature type="coiled-coil region" evidence="1">
    <location>
        <begin position="89"/>
        <end position="116"/>
    </location>
</feature>
<dbReference type="GO" id="GO:0000938">
    <property type="term" value="C:GARP complex"/>
    <property type="evidence" value="ECO:0007669"/>
    <property type="project" value="InterPro"/>
</dbReference>
<evidence type="ECO:0000259" key="3">
    <source>
        <dbReference type="Pfam" id="PF04100"/>
    </source>
</evidence>
<proteinExistence type="predicted"/>
<dbReference type="PANTHER" id="PTHR12820">
    <property type="entry name" value="VACUOLAR SORTING PROTEIN 53"/>
    <property type="match status" value="1"/>
</dbReference>
<dbReference type="GeneID" id="9833630"/>
<evidence type="ECO:0000256" key="1">
    <source>
        <dbReference type="SAM" id="Coils"/>
    </source>
</evidence>
<dbReference type="InterPro" id="IPR039766">
    <property type="entry name" value="Vps53"/>
</dbReference>
<evidence type="ECO:0000313" key="5">
    <source>
        <dbReference type="Proteomes" id="UP000009170"/>
    </source>
</evidence>
<dbReference type="Proteomes" id="UP000009170">
    <property type="component" value="Unassembled WGS sequence"/>
</dbReference>
<feature type="region of interest" description="Disordered" evidence="2">
    <location>
        <begin position="1"/>
        <end position="22"/>
    </location>
</feature>
<feature type="domain" description="Vps53 N-terminal" evidence="3">
    <location>
        <begin position="26"/>
        <end position="179"/>
    </location>
</feature>
<dbReference type="Pfam" id="PF04100">
    <property type="entry name" value="Vps53_N"/>
    <property type="match status" value="1"/>
</dbReference>
<feature type="region of interest" description="Disordered" evidence="2">
    <location>
        <begin position="190"/>
        <end position="211"/>
    </location>
</feature>
<gene>
    <name evidence="4" type="ORF">OT_ostta14g01130</name>
</gene>
<dbReference type="AlphaFoldDB" id="A0A096PAT7"/>
<keyword evidence="1" id="KW-0175">Coiled coil</keyword>
<dbReference type="GO" id="GO:0042147">
    <property type="term" value="P:retrograde transport, endosome to Golgi"/>
    <property type="evidence" value="ECO:0007669"/>
    <property type="project" value="InterPro"/>
</dbReference>
<accession>A0A096PAT7</accession>
<protein>
    <submittedName>
        <fullName evidence="4">Vps53-like, N-terminal</fullName>
    </submittedName>
</protein>
<dbReference type="GO" id="GO:0005829">
    <property type="term" value="C:cytosol"/>
    <property type="evidence" value="ECO:0007669"/>
    <property type="project" value="GOC"/>
</dbReference>
<dbReference type="STRING" id="70448.A0A096PAT7"/>